<dbReference type="Proteomes" id="UP000309128">
    <property type="component" value="Unassembled WGS sequence"/>
</dbReference>
<name>A0A5S4EWP1_9ACTN</name>
<proteinExistence type="predicted"/>
<protein>
    <submittedName>
        <fullName evidence="1">Uncharacterized protein</fullName>
    </submittedName>
</protein>
<comment type="caution">
    <text evidence="1">The sequence shown here is derived from an EMBL/GenBank/DDBJ whole genome shotgun (WGS) entry which is preliminary data.</text>
</comment>
<evidence type="ECO:0000313" key="2">
    <source>
        <dbReference type="Proteomes" id="UP000309128"/>
    </source>
</evidence>
<dbReference type="RefSeq" id="WP_138673685.1">
    <property type="nucleotide sequence ID" value="NZ_VCKY01000340.1"/>
</dbReference>
<keyword evidence="2" id="KW-1185">Reference proteome</keyword>
<dbReference type="SUPFAM" id="SSF82171">
    <property type="entry name" value="DPP6 N-terminal domain-like"/>
    <property type="match status" value="1"/>
</dbReference>
<accession>A0A5S4EWP1</accession>
<dbReference type="AlphaFoldDB" id="A0A5S4EWP1"/>
<dbReference type="EMBL" id="VCKY01000340">
    <property type="protein sequence ID" value="TMR07874.1"/>
    <property type="molecule type" value="Genomic_DNA"/>
</dbReference>
<organism evidence="1 2">
    <name type="scientific">Nonomuraea turkmeniaca</name>
    <dbReference type="NCBI Taxonomy" id="103838"/>
    <lineage>
        <taxon>Bacteria</taxon>
        <taxon>Bacillati</taxon>
        <taxon>Actinomycetota</taxon>
        <taxon>Actinomycetes</taxon>
        <taxon>Streptosporangiales</taxon>
        <taxon>Streptosporangiaceae</taxon>
        <taxon>Nonomuraea</taxon>
    </lineage>
</organism>
<gene>
    <name evidence="1" type="ORF">ETD86_50195</name>
</gene>
<evidence type="ECO:0000313" key="1">
    <source>
        <dbReference type="EMBL" id="TMR07874.1"/>
    </source>
</evidence>
<sequence length="113" mass="12423">MRRIPNVGSGIADALFSPTGKRFVTDCPGLHNGTHRVYDYRSGAELRHVESPCSGLATWYGDDHLVCWVRPDGTAGRRQIQAIDFTGAMVRLLVDVPSDASNLDVIYTYKRGG</sequence>
<reference evidence="1 2" key="1">
    <citation type="submission" date="2019-05" db="EMBL/GenBank/DDBJ databases">
        <title>Draft genome sequence of Nonomuraea turkmeniaca DSM 43926.</title>
        <authorList>
            <person name="Saricaoglu S."/>
            <person name="Isik K."/>
        </authorList>
    </citation>
    <scope>NUCLEOTIDE SEQUENCE [LARGE SCALE GENOMIC DNA]</scope>
    <source>
        <strain evidence="1 2">DSM 43926</strain>
    </source>
</reference>